<accession>A0A810BII1</accession>
<proteinExistence type="predicted"/>
<reference evidence="1" key="1">
    <citation type="submission" date="2020-05" db="EMBL/GenBank/DDBJ databases">
        <title>Complete genome sequence of Bradyrhizobium diazoefficiens XF5 isolated from soybean nodule.</title>
        <authorList>
            <person name="Noda R."/>
            <person name="Kakizaki K."/>
            <person name="Minamisawa K."/>
        </authorList>
    </citation>
    <scope>NUCLEOTIDE SEQUENCE</scope>
    <source>
        <strain evidence="1">XF5</strain>
    </source>
</reference>
<dbReference type="EMBL" id="AP023097">
    <property type="protein sequence ID" value="BCE75679.1"/>
    <property type="molecule type" value="Genomic_DNA"/>
</dbReference>
<sequence>MVIENPGCRLAHPGYKTLRCPSGKTRKMPVNAHRRKYSTLPKFGNGVCVASLRPKEEGRIAIVTNAGRAAVDVGHIGAKGIAGRATVSETIARTTGVIGVRPNRVVLAPGVCAPSPAVMCAARPDRARQPSAGRRGQ</sequence>
<name>A0A810BII1_9BRAD</name>
<dbReference type="EMBL" id="AP023096">
    <property type="protein sequence ID" value="BCE67070.1"/>
    <property type="molecule type" value="Genomic_DNA"/>
</dbReference>
<gene>
    <name evidence="1" type="ORF">XF5B_59050</name>
    <name evidence="2" type="ORF">XF6B_58690</name>
    <name evidence="3" type="ORF">XF8B_57900</name>
</gene>
<dbReference type="EMBL" id="AP023095">
    <property type="protein sequence ID" value="BCE58393.1"/>
    <property type="molecule type" value="Genomic_DNA"/>
</dbReference>
<reference evidence="2" key="2">
    <citation type="submission" date="2020-05" db="EMBL/GenBank/DDBJ databases">
        <title>Complete genome sequence of Bradyrhizobium diazoefficiens XF6 isolated from soybean nodule.</title>
        <authorList>
            <person name="Noda R."/>
            <person name="Kakizaki K."/>
            <person name="Minamisawa K."/>
        </authorList>
    </citation>
    <scope>NUCLEOTIDE SEQUENCE</scope>
    <source>
        <strain evidence="2">XF6</strain>
    </source>
</reference>
<evidence type="ECO:0000313" key="3">
    <source>
        <dbReference type="EMBL" id="BCE75679.1"/>
    </source>
</evidence>
<organism evidence="3">
    <name type="scientific">Bradyrhizobium diazoefficiens</name>
    <dbReference type="NCBI Taxonomy" id="1355477"/>
    <lineage>
        <taxon>Bacteria</taxon>
        <taxon>Pseudomonadati</taxon>
        <taxon>Pseudomonadota</taxon>
        <taxon>Alphaproteobacteria</taxon>
        <taxon>Hyphomicrobiales</taxon>
        <taxon>Nitrobacteraceae</taxon>
        <taxon>Bradyrhizobium</taxon>
    </lineage>
</organism>
<evidence type="ECO:0000313" key="2">
    <source>
        <dbReference type="EMBL" id="BCE67070.1"/>
    </source>
</evidence>
<evidence type="ECO:0000313" key="1">
    <source>
        <dbReference type="EMBL" id="BCE58393.1"/>
    </source>
</evidence>
<dbReference type="AlphaFoldDB" id="A0A810BII1"/>
<protein>
    <submittedName>
        <fullName evidence="3">Uncharacterized protein</fullName>
    </submittedName>
</protein>
<reference evidence="3" key="3">
    <citation type="submission" date="2020-05" db="EMBL/GenBank/DDBJ databases">
        <title>Complete genome sequence of Bradyrhizobium diazoefficiens XF8 isolated from soybean nodule.</title>
        <authorList>
            <person name="Noda R."/>
            <person name="Kakizaki K."/>
            <person name="Minamisawa K."/>
        </authorList>
    </citation>
    <scope>NUCLEOTIDE SEQUENCE</scope>
    <source>
        <strain evidence="3">XF8</strain>
    </source>
</reference>